<protein>
    <submittedName>
        <fullName evidence="2">Uncharacterized protein</fullName>
    </submittedName>
</protein>
<name>A0A6J5ME27_9CAUD</name>
<sequence>MEREALKKFTNFLKEMNEESEKKLKHLEHAEDHPINAGHEGVQHAMSNLLDVHRKLRGRNNDTKITMKYDGSPSVVFGHHPQTGKFFVASKSAFNKNPKLNYTEEDIVKNHGHAPGLVEKLKHALNHLPKVIPPRGVYQGDIMHTHGDVKEHGHKVLFTPNTITYSAKKSSPHGKAALASKIGVAVHTAYKGDNLEDMEAQYAPDLSHFGNHKDVHLISTEHDLSQTKYHPEQQKAFNTHMKEAQRLSRQLSADSHDAVEPHRLPLKTYINSTVRDGTTPDVDGFMKHYQGAHQKGIDKVKTEKTKQAKTVEMQRAMQHVMDNKHHFHNMLQLHKSLQDAKGHLVQALSSNSEFEHHIDGKKAKPEGFVVVRNNRPTKFVDRKEFSAANFNRPKPGAEKDG</sequence>
<dbReference type="Pfam" id="PF19782">
    <property type="entry name" value="DUF6267"/>
    <property type="match status" value="1"/>
</dbReference>
<dbReference type="InterPro" id="IPR046234">
    <property type="entry name" value="DUF6267"/>
</dbReference>
<accession>A0A6J5ME27</accession>
<dbReference type="EMBL" id="LR796423">
    <property type="protein sequence ID" value="CAB4143623.1"/>
    <property type="molecule type" value="Genomic_DNA"/>
</dbReference>
<organism evidence="2">
    <name type="scientific">uncultured Caudovirales phage</name>
    <dbReference type="NCBI Taxonomy" id="2100421"/>
    <lineage>
        <taxon>Viruses</taxon>
        <taxon>Duplodnaviria</taxon>
        <taxon>Heunggongvirae</taxon>
        <taxon>Uroviricota</taxon>
        <taxon>Caudoviricetes</taxon>
        <taxon>Peduoviridae</taxon>
        <taxon>Maltschvirus</taxon>
        <taxon>Maltschvirus maltsch</taxon>
    </lineage>
</organism>
<gene>
    <name evidence="2" type="ORF">UFOVP447_193</name>
</gene>
<proteinExistence type="predicted"/>
<feature type="region of interest" description="Disordered" evidence="1">
    <location>
        <begin position="382"/>
        <end position="401"/>
    </location>
</feature>
<evidence type="ECO:0000256" key="1">
    <source>
        <dbReference type="SAM" id="MobiDB-lite"/>
    </source>
</evidence>
<reference evidence="2" key="1">
    <citation type="submission" date="2020-04" db="EMBL/GenBank/DDBJ databases">
        <authorList>
            <person name="Chiriac C."/>
            <person name="Salcher M."/>
            <person name="Ghai R."/>
            <person name="Kavagutti S V."/>
        </authorList>
    </citation>
    <scope>NUCLEOTIDE SEQUENCE</scope>
</reference>
<evidence type="ECO:0000313" key="2">
    <source>
        <dbReference type="EMBL" id="CAB4143623.1"/>
    </source>
</evidence>